<gene>
    <name evidence="2" type="ORF">RB614_43400</name>
</gene>
<protein>
    <submittedName>
        <fullName evidence="2">CoA transferase</fullName>
        <ecNumber evidence="2">2.8.3.-</ecNumber>
    </submittedName>
</protein>
<dbReference type="InterPro" id="IPR050483">
    <property type="entry name" value="CoA-transferase_III_domain"/>
</dbReference>
<dbReference type="InterPro" id="IPR003673">
    <property type="entry name" value="CoA-Trfase_fam_III"/>
</dbReference>
<accession>A0ABU0ZXW1</accession>
<comment type="caution">
    <text evidence="2">The sequence shown here is derived from an EMBL/GenBank/DDBJ whole genome shotgun (WGS) entry which is preliminary data.</text>
</comment>
<name>A0ABU0ZXW1_9ACTN</name>
<sequence length="379" mass="39878">MTAVLDGIVVADFSRVLAGPLATMTLADLGATVIKVERPGVGDETRQWGPPWTAATSAYFEAANRSKLSAELDLDDPADLEVATNLAHEADVVFENFRTGSLDVRGLGYDAVAAANPGVVYCSISGFGPGSALPGYDFLVQAVGGLMSITGDPQSPPSKVGVALVDVLTAKDAVAGVLAALLERTTSGRGQHVQVNLLSSLLGSLANQAASYLATGTSPDRLGNQHPSIAPYETLDCADGQLAVACGNDAQFQRLAEALGLPALATDDRFRTNPARVAQRAELVRELESALRHADIDTWLGRLERAGVPAGRVGDIGSAFALAARLGLNPRVSLSDEAMDQVRHPVTYSRTPVTDYRRPPRLGEHTDLVRATYATRSPR</sequence>
<evidence type="ECO:0000313" key="2">
    <source>
        <dbReference type="EMBL" id="MDQ7911357.1"/>
    </source>
</evidence>
<dbReference type="Proteomes" id="UP001230908">
    <property type="component" value="Unassembled WGS sequence"/>
</dbReference>
<keyword evidence="3" id="KW-1185">Reference proteome</keyword>
<dbReference type="RefSeq" id="WP_308718571.1">
    <property type="nucleotide sequence ID" value="NZ_JAVHUY010000080.1"/>
</dbReference>
<dbReference type="GO" id="GO:0016740">
    <property type="term" value="F:transferase activity"/>
    <property type="evidence" value="ECO:0007669"/>
    <property type="project" value="UniProtKB-KW"/>
</dbReference>
<dbReference type="PANTHER" id="PTHR48207:SF3">
    <property type="entry name" value="SUCCINATE--HYDROXYMETHYLGLUTARATE COA-TRANSFERASE"/>
    <property type="match status" value="1"/>
</dbReference>
<keyword evidence="1 2" id="KW-0808">Transferase</keyword>
<dbReference type="Pfam" id="PF02515">
    <property type="entry name" value="CoA_transf_3"/>
    <property type="match status" value="1"/>
</dbReference>
<dbReference type="PANTHER" id="PTHR48207">
    <property type="entry name" value="SUCCINATE--HYDROXYMETHYLGLUTARATE COA-TRANSFERASE"/>
    <property type="match status" value="1"/>
</dbReference>
<dbReference type="InterPro" id="IPR044855">
    <property type="entry name" value="CoA-Trfase_III_dom3_sf"/>
</dbReference>
<dbReference type="EC" id="2.8.3.-" evidence="2"/>
<organism evidence="2 3">
    <name type="scientific">Phytohabitans maris</name>
    <dbReference type="NCBI Taxonomy" id="3071409"/>
    <lineage>
        <taxon>Bacteria</taxon>
        <taxon>Bacillati</taxon>
        <taxon>Actinomycetota</taxon>
        <taxon>Actinomycetes</taxon>
        <taxon>Micromonosporales</taxon>
        <taxon>Micromonosporaceae</taxon>
    </lineage>
</organism>
<evidence type="ECO:0000313" key="3">
    <source>
        <dbReference type="Proteomes" id="UP001230908"/>
    </source>
</evidence>
<evidence type="ECO:0000256" key="1">
    <source>
        <dbReference type="ARBA" id="ARBA00022679"/>
    </source>
</evidence>
<dbReference type="SUPFAM" id="SSF89796">
    <property type="entry name" value="CoA-transferase family III (CaiB/BaiF)"/>
    <property type="match status" value="1"/>
</dbReference>
<dbReference type="Gene3D" id="3.40.50.10540">
    <property type="entry name" value="Crotonobetainyl-coa:carnitine coa-transferase, domain 1"/>
    <property type="match status" value="1"/>
</dbReference>
<reference evidence="2 3" key="1">
    <citation type="submission" date="2023-08" db="EMBL/GenBank/DDBJ databases">
        <title>Phytohabitans sansha sp. nov., isolated from marine sediment.</title>
        <authorList>
            <person name="Zhao Y."/>
            <person name="Yi K."/>
        </authorList>
    </citation>
    <scope>NUCLEOTIDE SEQUENCE [LARGE SCALE GENOMIC DNA]</scope>
    <source>
        <strain evidence="2 3">ZYX-F-186</strain>
    </source>
</reference>
<dbReference type="InterPro" id="IPR023606">
    <property type="entry name" value="CoA-Trfase_III_dom_1_sf"/>
</dbReference>
<dbReference type="EMBL" id="JAVHUY010000080">
    <property type="protein sequence ID" value="MDQ7911357.1"/>
    <property type="molecule type" value="Genomic_DNA"/>
</dbReference>
<dbReference type="Gene3D" id="3.30.1540.10">
    <property type="entry name" value="formyl-coa transferase, domain 3"/>
    <property type="match status" value="1"/>
</dbReference>
<proteinExistence type="predicted"/>